<dbReference type="RefSeq" id="WP_054340963.1">
    <property type="nucleotide sequence ID" value="NZ_FTOE01000002.1"/>
</dbReference>
<dbReference type="SUPFAM" id="SSF46458">
    <property type="entry name" value="Globin-like"/>
    <property type="match status" value="1"/>
</dbReference>
<dbReference type="Gene3D" id="2.40.30.10">
    <property type="entry name" value="Translation factors"/>
    <property type="match status" value="1"/>
</dbReference>
<comment type="cofactor">
    <cofactor evidence="1">
        <name>heme b</name>
        <dbReference type="ChEBI" id="CHEBI:60344"/>
    </cofactor>
</comment>
<dbReference type="InterPro" id="IPR000971">
    <property type="entry name" value="Globin"/>
</dbReference>
<dbReference type="PRINTS" id="PR00371">
    <property type="entry name" value="FPNCR"/>
</dbReference>
<evidence type="ECO:0000256" key="20">
    <source>
        <dbReference type="ARBA" id="ARBA00033187"/>
    </source>
</evidence>
<evidence type="ECO:0000256" key="21">
    <source>
        <dbReference type="ARBA" id="ARBA00048649"/>
    </source>
</evidence>
<evidence type="ECO:0000256" key="1">
    <source>
        <dbReference type="ARBA" id="ARBA00001970"/>
    </source>
</evidence>
<keyword evidence="14" id="KW-0560">Oxidoreductase</keyword>
<comment type="similarity">
    <text evidence="4">Belongs to the globin family. Two-domain flavohemoproteins subfamily.</text>
</comment>
<dbReference type="EMBL" id="FTOE01000002">
    <property type="protein sequence ID" value="SIS55098.1"/>
    <property type="molecule type" value="Genomic_DNA"/>
</dbReference>
<keyword evidence="7" id="KW-0216">Detoxification</keyword>
<feature type="domain" description="FAD-binding FR-type" evidence="25">
    <location>
        <begin position="150"/>
        <end position="262"/>
    </location>
</feature>
<organism evidence="26 27">
    <name type="scientific">Neptunomonas antarctica</name>
    <dbReference type="NCBI Taxonomy" id="619304"/>
    <lineage>
        <taxon>Bacteria</taxon>
        <taxon>Pseudomonadati</taxon>
        <taxon>Pseudomonadota</taxon>
        <taxon>Gammaproteobacteria</taxon>
        <taxon>Oceanospirillales</taxon>
        <taxon>Oceanospirillaceae</taxon>
        <taxon>Neptunomonas</taxon>
    </lineage>
</organism>
<dbReference type="STRING" id="619304.SAMN05421760_102121"/>
<evidence type="ECO:0000256" key="19">
    <source>
        <dbReference type="ARBA" id="ARBA00030929"/>
    </source>
</evidence>
<dbReference type="SUPFAM" id="SSF52343">
    <property type="entry name" value="Ferredoxin reductase-like, C-terminal NADP-linked domain"/>
    <property type="match status" value="1"/>
</dbReference>
<evidence type="ECO:0000256" key="10">
    <source>
        <dbReference type="ARBA" id="ARBA00022630"/>
    </source>
</evidence>
<name>A0A1N7K0J3_9GAMM</name>
<dbReference type="InterPro" id="IPR017927">
    <property type="entry name" value="FAD-bd_FR_type"/>
</dbReference>
<keyword evidence="12" id="KW-0274">FAD</keyword>
<keyword evidence="9 23" id="KW-0561">Oxygen transport</keyword>
<evidence type="ECO:0000256" key="13">
    <source>
        <dbReference type="ARBA" id="ARBA00022857"/>
    </source>
</evidence>
<dbReference type="Pfam" id="PF00042">
    <property type="entry name" value="Globin"/>
    <property type="match status" value="1"/>
</dbReference>
<dbReference type="AlphaFoldDB" id="A0A1N7K0J3"/>
<evidence type="ECO:0000256" key="3">
    <source>
        <dbReference type="ARBA" id="ARBA00006401"/>
    </source>
</evidence>
<protein>
    <recommendedName>
        <fullName evidence="6">Flavohemoprotein</fullName>
        <ecNumber evidence="5">1.14.12.17</ecNumber>
    </recommendedName>
    <alternativeName>
        <fullName evidence="19">Flavohemoglobin</fullName>
    </alternativeName>
    <alternativeName>
        <fullName evidence="18">Hemoglobin-like protein</fullName>
    </alternativeName>
    <alternativeName>
        <fullName evidence="20">Nitric oxide dioxygenase</fullName>
    </alternativeName>
</protein>
<evidence type="ECO:0000256" key="8">
    <source>
        <dbReference type="ARBA" id="ARBA00022617"/>
    </source>
</evidence>
<dbReference type="CDD" id="cd08922">
    <property type="entry name" value="FHb-globin"/>
    <property type="match status" value="1"/>
</dbReference>
<evidence type="ECO:0000256" key="14">
    <source>
        <dbReference type="ARBA" id="ARBA00023002"/>
    </source>
</evidence>
<dbReference type="EC" id="1.14.12.17" evidence="5"/>
<keyword evidence="16" id="KW-0520">NAD</keyword>
<keyword evidence="15" id="KW-0408">Iron</keyword>
<evidence type="ECO:0000259" key="24">
    <source>
        <dbReference type="PROSITE" id="PS01033"/>
    </source>
</evidence>
<dbReference type="OrthoDB" id="9801223at2"/>
<evidence type="ECO:0000256" key="22">
    <source>
        <dbReference type="ARBA" id="ARBA00049433"/>
    </source>
</evidence>
<dbReference type="GO" id="GO:0020037">
    <property type="term" value="F:heme binding"/>
    <property type="evidence" value="ECO:0007669"/>
    <property type="project" value="InterPro"/>
</dbReference>
<keyword evidence="23" id="KW-0813">Transport</keyword>
<dbReference type="CDD" id="cd06184">
    <property type="entry name" value="flavohem_like_fad_nad_binding"/>
    <property type="match status" value="1"/>
</dbReference>
<dbReference type="PROSITE" id="PS01033">
    <property type="entry name" value="GLOBIN"/>
    <property type="match status" value="1"/>
</dbReference>
<dbReference type="GO" id="GO:0005344">
    <property type="term" value="F:oxygen carrier activity"/>
    <property type="evidence" value="ECO:0007669"/>
    <property type="project" value="UniProtKB-KW"/>
</dbReference>
<evidence type="ECO:0000256" key="11">
    <source>
        <dbReference type="ARBA" id="ARBA00022723"/>
    </source>
</evidence>
<keyword evidence="8 23" id="KW-0349">Heme</keyword>
<proteinExistence type="inferred from homology"/>
<evidence type="ECO:0000256" key="5">
    <source>
        <dbReference type="ARBA" id="ARBA00012229"/>
    </source>
</evidence>
<evidence type="ECO:0000256" key="12">
    <source>
        <dbReference type="ARBA" id="ARBA00022827"/>
    </source>
</evidence>
<evidence type="ECO:0000256" key="18">
    <source>
        <dbReference type="ARBA" id="ARBA00030024"/>
    </source>
</evidence>
<dbReference type="SUPFAM" id="SSF63380">
    <property type="entry name" value="Riboflavin synthase domain-like"/>
    <property type="match status" value="1"/>
</dbReference>
<dbReference type="GO" id="GO:0019825">
    <property type="term" value="F:oxygen binding"/>
    <property type="evidence" value="ECO:0007669"/>
    <property type="project" value="InterPro"/>
</dbReference>
<dbReference type="FunFam" id="3.40.50.80:FF:000010">
    <property type="entry name" value="Flavohemoprotein"/>
    <property type="match status" value="1"/>
</dbReference>
<evidence type="ECO:0000259" key="25">
    <source>
        <dbReference type="PROSITE" id="PS51384"/>
    </source>
</evidence>
<dbReference type="Pfam" id="PF00175">
    <property type="entry name" value="NAD_binding_1"/>
    <property type="match status" value="1"/>
</dbReference>
<reference evidence="27" key="1">
    <citation type="submission" date="2017-01" db="EMBL/GenBank/DDBJ databases">
        <authorList>
            <person name="Varghese N."/>
            <person name="Submissions S."/>
        </authorList>
    </citation>
    <scope>NUCLEOTIDE SEQUENCE [LARGE SCALE GENOMIC DNA]</scope>
    <source>
        <strain evidence="27">DSM 22306</strain>
    </source>
</reference>
<dbReference type="Proteomes" id="UP000185999">
    <property type="component" value="Unassembled WGS sequence"/>
</dbReference>
<dbReference type="GO" id="GO:0071949">
    <property type="term" value="F:FAD binding"/>
    <property type="evidence" value="ECO:0007669"/>
    <property type="project" value="TreeGrafter"/>
</dbReference>
<comment type="cofactor">
    <cofactor evidence="2">
        <name>FAD</name>
        <dbReference type="ChEBI" id="CHEBI:57692"/>
    </cofactor>
</comment>
<dbReference type="Gene3D" id="1.10.490.10">
    <property type="entry name" value="Globins"/>
    <property type="match status" value="1"/>
</dbReference>
<evidence type="ECO:0000256" key="4">
    <source>
        <dbReference type="ARBA" id="ARBA00008414"/>
    </source>
</evidence>
<dbReference type="NCBIfam" id="NF009805">
    <property type="entry name" value="PRK13289.1"/>
    <property type="match status" value="1"/>
</dbReference>
<evidence type="ECO:0000256" key="23">
    <source>
        <dbReference type="RuleBase" id="RU000356"/>
    </source>
</evidence>
<keyword evidence="27" id="KW-1185">Reference proteome</keyword>
<dbReference type="InterPro" id="IPR017938">
    <property type="entry name" value="Riboflavin_synthase-like_b-brl"/>
</dbReference>
<comment type="similarity">
    <text evidence="3">In the C-terminal section; belongs to the flavoprotein pyridine nucleotide cytochrome reductase family.</text>
</comment>
<dbReference type="GO" id="GO:0009636">
    <property type="term" value="P:response to toxic substance"/>
    <property type="evidence" value="ECO:0007669"/>
    <property type="project" value="UniProtKB-KW"/>
</dbReference>
<comment type="catalytic activity">
    <reaction evidence="22">
        <text>2 nitric oxide + NADPH + 2 O2 = 2 nitrate + NADP(+) + H(+)</text>
        <dbReference type="Rhea" id="RHEA:19465"/>
        <dbReference type="ChEBI" id="CHEBI:15378"/>
        <dbReference type="ChEBI" id="CHEBI:15379"/>
        <dbReference type="ChEBI" id="CHEBI:16480"/>
        <dbReference type="ChEBI" id="CHEBI:17632"/>
        <dbReference type="ChEBI" id="CHEBI:57783"/>
        <dbReference type="ChEBI" id="CHEBI:58349"/>
        <dbReference type="EC" id="1.14.12.17"/>
    </reaction>
</comment>
<evidence type="ECO:0000256" key="9">
    <source>
        <dbReference type="ARBA" id="ARBA00022621"/>
    </source>
</evidence>
<keyword evidence="10" id="KW-0285">Flavoprotein</keyword>
<evidence type="ECO:0000256" key="16">
    <source>
        <dbReference type="ARBA" id="ARBA00023027"/>
    </source>
</evidence>
<keyword evidence="11" id="KW-0479">Metal-binding</keyword>
<evidence type="ECO:0000256" key="17">
    <source>
        <dbReference type="ARBA" id="ARBA00025094"/>
    </source>
</evidence>
<dbReference type="Gene3D" id="3.40.50.80">
    <property type="entry name" value="Nucleotide-binding domain of ferredoxin-NADP reductase (FNR) module"/>
    <property type="match status" value="1"/>
</dbReference>
<evidence type="ECO:0000256" key="2">
    <source>
        <dbReference type="ARBA" id="ARBA00001974"/>
    </source>
</evidence>
<keyword evidence="13" id="KW-0521">NADP</keyword>
<dbReference type="InterPro" id="IPR039261">
    <property type="entry name" value="FNR_nucleotide-bd"/>
</dbReference>
<dbReference type="GO" id="GO:0008941">
    <property type="term" value="F:nitric oxide dioxygenase NAD(P)H activity"/>
    <property type="evidence" value="ECO:0007669"/>
    <property type="project" value="UniProtKB-EC"/>
</dbReference>
<evidence type="ECO:0000256" key="15">
    <source>
        <dbReference type="ARBA" id="ARBA00023004"/>
    </source>
</evidence>
<dbReference type="GO" id="GO:0071500">
    <property type="term" value="P:cellular response to nitrosative stress"/>
    <property type="evidence" value="ECO:0007669"/>
    <property type="project" value="TreeGrafter"/>
</dbReference>
<evidence type="ECO:0000256" key="6">
    <source>
        <dbReference type="ARBA" id="ARBA00014637"/>
    </source>
</evidence>
<sequence>MNPSTIAIVKQTVPLISASGNDITQQFYTFLFDENPQLKHVFNMANQASGKQQSSLASAILGYAANIDKLEALGPVVERIAAKHFTLDIQPEHYPIVGRNLLKAIRKVLGEDVATDEVISAWSDAYGHLADILIGVEKNLYEAAADHGWVGFKAFNVDRKVEQSSEITSFYLTPADGKPLPEFHPGQYLSLEVKSDSFPYTELRQYSLSDSSNKDYYRISVKKEPAPQENTPHGLVSNHLHADINVGDTLQVHVPGGDFLLKNTDKPLVLISGGVGITPLLSMLNDLTKRGDNRPIVWLHGTRNKATHAFKEHLNMLDADLPNLTKVVCYEDISHAEMGVDYNYSGYINTDMLSDLCPEDAEYYFCGPMPFMKAIYSQLKQLNINEEQLHYEVFGPNEAL</sequence>
<dbReference type="FunFam" id="2.40.30.10:FF:000034">
    <property type="entry name" value="Flavohemoprotein"/>
    <property type="match status" value="1"/>
</dbReference>
<gene>
    <name evidence="26" type="ORF">SAMN05421760_102121</name>
</gene>
<dbReference type="InterPro" id="IPR012292">
    <property type="entry name" value="Globin/Proto"/>
</dbReference>
<dbReference type="InterPro" id="IPR001433">
    <property type="entry name" value="OxRdtase_FAD/NAD-bd"/>
</dbReference>
<dbReference type="PROSITE" id="PS51384">
    <property type="entry name" value="FAD_FR"/>
    <property type="match status" value="1"/>
</dbReference>
<comment type="function">
    <text evidence="17">Is involved in NO detoxification in an aerobic process, termed nitric oxide dioxygenase (NOD) reaction that utilizes O(2) and NAD(P)H to convert NO to nitrate, which protects the bacterium from various noxious nitrogen compounds. Therefore, plays a central role in the inducible response to nitrosative stress.</text>
</comment>
<evidence type="ECO:0000313" key="27">
    <source>
        <dbReference type="Proteomes" id="UP000185999"/>
    </source>
</evidence>
<dbReference type="GO" id="GO:0046210">
    <property type="term" value="P:nitric oxide catabolic process"/>
    <property type="evidence" value="ECO:0007669"/>
    <property type="project" value="TreeGrafter"/>
</dbReference>
<dbReference type="GO" id="GO:0046872">
    <property type="term" value="F:metal ion binding"/>
    <property type="evidence" value="ECO:0007669"/>
    <property type="project" value="UniProtKB-KW"/>
</dbReference>
<evidence type="ECO:0000256" key="7">
    <source>
        <dbReference type="ARBA" id="ARBA00022575"/>
    </source>
</evidence>
<dbReference type="PANTHER" id="PTHR43396:SF3">
    <property type="entry name" value="FLAVOHEMOPROTEIN"/>
    <property type="match status" value="1"/>
</dbReference>
<dbReference type="PANTHER" id="PTHR43396">
    <property type="entry name" value="FLAVOHEMOPROTEIN"/>
    <property type="match status" value="1"/>
</dbReference>
<dbReference type="FunFam" id="1.10.490.10:FF:000003">
    <property type="entry name" value="Flavohemoprotein"/>
    <property type="match status" value="1"/>
</dbReference>
<dbReference type="InterPro" id="IPR001709">
    <property type="entry name" value="Flavoprot_Pyr_Nucl_cyt_Rdtase"/>
</dbReference>
<accession>A0A1N7K0J3</accession>
<evidence type="ECO:0000313" key="26">
    <source>
        <dbReference type="EMBL" id="SIS55098.1"/>
    </source>
</evidence>
<feature type="domain" description="Globin" evidence="24">
    <location>
        <begin position="1"/>
        <end position="138"/>
    </location>
</feature>
<dbReference type="InterPro" id="IPR009050">
    <property type="entry name" value="Globin-like_sf"/>
</dbReference>
<comment type="catalytic activity">
    <reaction evidence="21">
        <text>2 nitric oxide + NADH + 2 O2 = 2 nitrate + NAD(+) + H(+)</text>
        <dbReference type="Rhea" id="RHEA:19469"/>
        <dbReference type="ChEBI" id="CHEBI:15378"/>
        <dbReference type="ChEBI" id="CHEBI:15379"/>
        <dbReference type="ChEBI" id="CHEBI:16480"/>
        <dbReference type="ChEBI" id="CHEBI:17632"/>
        <dbReference type="ChEBI" id="CHEBI:57540"/>
        <dbReference type="ChEBI" id="CHEBI:57945"/>
        <dbReference type="EC" id="1.14.12.17"/>
    </reaction>
</comment>
<keyword evidence="26" id="KW-0223">Dioxygenase</keyword>